<proteinExistence type="predicted"/>
<reference evidence="1" key="1">
    <citation type="submission" date="2021-02" db="EMBL/GenBank/DDBJ databases">
        <authorList>
            <person name="Nowell W R."/>
        </authorList>
    </citation>
    <scope>NUCLEOTIDE SEQUENCE</scope>
</reference>
<dbReference type="Proteomes" id="UP000663828">
    <property type="component" value="Unassembled WGS sequence"/>
</dbReference>
<dbReference type="EMBL" id="CAJNOR010020158">
    <property type="protein sequence ID" value="CAF1690279.1"/>
    <property type="molecule type" value="Genomic_DNA"/>
</dbReference>
<evidence type="ECO:0000313" key="2">
    <source>
        <dbReference type="Proteomes" id="UP000663828"/>
    </source>
</evidence>
<protein>
    <submittedName>
        <fullName evidence="1">Uncharacterized protein</fullName>
    </submittedName>
</protein>
<feature type="non-terminal residue" evidence="1">
    <location>
        <position position="1"/>
    </location>
</feature>
<evidence type="ECO:0000313" key="1">
    <source>
        <dbReference type="EMBL" id="CAF1690279.1"/>
    </source>
</evidence>
<sequence length="160" mass="16813">DHGNYYCLPDSTFCADGYFEWAGPCNTSNGDKACPDGFCCVHDNYYSDKQFVCLKCKNSVALGSCPAASSGSGPAQKTNAPAVVPPNKDKGNDKHCCAASCSGSYKAGSTADTCSLKCNDHGNYYCLPDSTFCADGYFEWAGPCNTSNGDKACPDGFCCV</sequence>
<gene>
    <name evidence="1" type="ORF">XAT740_LOCUS63671</name>
</gene>
<organism evidence="1 2">
    <name type="scientific">Adineta ricciae</name>
    <name type="common">Rotifer</name>
    <dbReference type="NCBI Taxonomy" id="249248"/>
    <lineage>
        <taxon>Eukaryota</taxon>
        <taxon>Metazoa</taxon>
        <taxon>Spiralia</taxon>
        <taxon>Gnathifera</taxon>
        <taxon>Rotifera</taxon>
        <taxon>Eurotatoria</taxon>
        <taxon>Bdelloidea</taxon>
        <taxon>Adinetida</taxon>
        <taxon>Adinetidae</taxon>
        <taxon>Adineta</taxon>
    </lineage>
</organism>
<feature type="non-terminal residue" evidence="1">
    <location>
        <position position="160"/>
    </location>
</feature>
<comment type="caution">
    <text evidence="1">The sequence shown here is derived from an EMBL/GenBank/DDBJ whole genome shotgun (WGS) entry which is preliminary data.</text>
</comment>
<dbReference type="AlphaFoldDB" id="A0A816HVW2"/>
<accession>A0A816HVW2</accession>
<name>A0A816HVW2_ADIRI</name>
<keyword evidence="2" id="KW-1185">Reference proteome</keyword>